<dbReference type="PANTHER" id="PTHR43133:SF8">
    <property type="entry name" value="RNA POLYMERASE SIGMA FACTOR HI_1459-RELATED"/>
    <property type="match status" value="1"/>
</dbReference>
<dbReference type="Proteomes" id="UP000808337">
    <property type="component" value="Unassembled WGS sequence"/>
</dbReference>
<protein>
    <submittedName>
        <fullName evidence="7">Sigma-70 family RNA polymerase sigma factor</fullName>
    </submittedName>
</protein>
<dbReference type="GO" id="GO:0016987">
    <property type="term" value="F:sigma factor activity"/>
    <property type="evidence" value="ECO:0007669"/>
    <property type="project" value="UniProtKB-KW"/>
</dbReference>
<evidence type="ECO:0000313" key="7">
    <source>
        <dbReference type="EMBL" id="MBK9983746.1"/>
    </source>
</evidence>
<evidence type="ECO:0000313" key="8">
    <source>
        <dbReference type="Proteomes" id="UP000808337"/>
    </source>
</evidence>
<dbReference type="InterPro" id="IPR039425">
    <property type="entry name" value="RNA_pol_sigma-70-like"/>
</dbReference>
<evidence type="ECO:0000256" key="4">
    <source>
        <dbReference type="ARBA" id="ARBA00023125"/>
    </source>
</evidence>
<evidence type="ECO:0000256" key="1">
    <source>
        <dbReference type="ARBA" id="ARBA00010641"/>
    </source>
</evidence>
<dbReference type="PANTHER" id="PTHR43133">
    <property type="entry name" value="RNA POLYMERASE ECF-TYPE SIGMA FACTO"/>
    <property type="match status" value="1"/>
</dbReference>
<comment type="similarity">
    <text evidence="1">Belongs to the sigma-70 factor family. ECF subfamily.</text>
</comment>
<keyword evidence="3" id="KW-0731">Sigma factor</keyword>
<dbReference type="AlphaFoldDB" id="A0A9D7SWX3"/>
<dbReference type="EMBL" id="JADKGY010000025">
    <property type="protein sequence ID" value="MBK9983746.1"/>
    <property type="molecule type" value="Genomic_DNA"/>
</dbReference>
<dbReference type="InterPro" id="IPR036388">
    <property type="entry name" value="WH-like_DNA-bd_sf"/>
</dbReference>
<evidence type="ECO:0000256" key="5">
    <source>
        <dbReference type="ARBA" id="ARBA00023163"/>
    </source>
</evidence>
<accession>A0A9D7SWX3</accession>
<proteinExistence type="inferred from homology"/>
<dbReference type="SUPFAM" id="SSF88659">
    <property type="entry name" value="Sigma3 and sigma4 domains of RNA polymerase sigma factors"/>
    <property type="match status" value="1"/>
</dbReference>
<organism evidence="7 8">
    <name type="scientific">Candidatus Opimibacter skivensis</name>
    <dbReference type="NCBI Taxonomy" id="2982028"/>
    <lineage>
        <taxon>Bacteria</taxon>
        <taxon>Pseudomonadati</taxon>
        <taxon>Bacteroidota</taxon>
        <taxon>Saprospiria</taxon>
        <taxon>Saprospirales</taxon>
        <taxon>Saprospiraceae</taxon>
        <taxon>Candidatus Opimibacter</taxon>
    </lineage>
</organism>
<dbReference type="Gene3D" id="1.10.10.10">
    <property type="entry name" value="Winged helix-like DNA-binding domain superfamily/Winged helix DNA-binding domain"/>
    <property type="match status" value="1"/>
</dbReference>
<keyword evidence="2" id="KW-0805">Transcription regulation</keyword>
<evidence type="ECO:0000256" key="3">
    <source>
        <dbReference type="ARBA" id="ARBA00023082"/>
    </source>
</evidence>
<comment type="caution">
    <text evidence="7">The sequence shown here is derived from an EMBL/GenBank/DDBJ whole genome shotgun (WGS) entry which is preliminary data.</text>
</comment>
<dbReference type="InterPro" id="IPR013325">
    <property type="entry name" value="RNA_pol_sigma_r2"/>
</dbReference>
<dbReference type="CDD" id="cd06171">
    <property type="entry name" value="Sigma70_r4"/>
    <property type="match status" value="1"/>
</dbReference>
<dbReference type="InterPro" id="IPR014284">
    <property type="entry name" value="RNA_pol_sigma-70_dom"/>
</dbReference>
<dbReference type="InterPro" id="IPR013249">
    <property type="entry name" value="RNA_pol_sigma70_r4_t2"/>
</dbReference>
<keyword evidence="5" id="KW-0804">Transcription</keyword>
<keyword evidence="4" id="KW-0238">DNA-binding</keyword>
<name>A0A9D7SWX3_9BACT</name>
<evidence type="ECO:0000256" key="2">
    <source>
        <dbReference type="ARBA" id="ARBA00023015"/>
    </source>
</evidence>
<feature type="domain" description="RNA polymerase sigma factor 70 region 4 type 2" evidence="6">
    <location>
        <begin position="149"/>
        <end position="201"/>
    </location>
</feature>
<dbReference type="InterPro" id="IPR013324">
    <property type="entry name" value="RNA_pol_sigma_r3/r4-like"/>
</dbReference>
<dbReference type="GO" id="GO:0003677">
    <property type="term" value="F:DNA binding"/>
    <property type="evidence" value="ECO:0007669"/>
    <property type="project" value="UniProtKB-KW"/>
</dbReference>
<dbReference type="SUPFAM" id="SSF88946">
    <property type="entry name" value="Sigma2 domain of RNA polymerase sigma factors"/>
    <property type="match status" value="1"/>
</dbReference>
<dbReference type="NCBIfam" id="TIGR02937">
    <property type="entry name" value="sigma70-ECF"/>
    <property type="match status" value="1"/>
</dbReference>
<gene>
    <name evidence="7" type="ORF">IPP15_15480</name>
</gene>
<sequence length="217" mass="25491">MRAEAIASLSSRHSGLYVMEKENKATADTLLHSLSGGDMAVLDQLYDDYRDDFIRWAGQRFHIQNRDDLIDAWHDTMIMFYENVRDKKLTHLTCEVKTYLFTIGYRRLLKMHNKLKRTDLVEEFDANINIDESINVYEYEEVTEQQQTILKDAVKELPEKSRQILVMRFMDGKSIPEIMKTLGYTSENAVSVTLSRGLKRLKEIISERMDAEKVWNR</sequence>
<evidence type="ECO:0000259" key="6">
    <source>
        <dbReference type="Pfam" id="PF08281"/>
    </source>
</evidence>
<dbReference type="GO" id="GO:0006352">
    <property type="term" value="P:DNA-templated transcription initiation"/>
    <property type="evidence" value="ECO:0007669"/>
    <property type="project" value="InterPro"/>
</dbReference>
<reference evidence="7 8" key="1">
    <citation type="submission" date="2020-10" db="EMBL/GenBank/DDBJ databases">
        <title>Connecting structure to function with the recovery of over 1000 high-quality activated sludge metagenome-assembled genomes encoding full-length rRNA genes using long-read sequencing.</title>
        <authorList>
            <person name="Singleton C.M."/>
            <person name="Petriglieri F."/>
            <person name="Kristensen J.M."/>
            <person name="Kirkegaard R.H."/>
            <person name="Michaelsen T.Y."/>
            <person name="Andersen M.H."/>
            <person name="Karst S.M."/>
            <person name="Dueholm M.S."/>
            <person name="Nielsen P.H."/>
            <person name="Albertsen M."/>
        </authorList>
    </citation>
    <scope>NUCLEOTIDE SEQUENCE [LARGE SCALE GENOMIC DNA]</scope>
    <source>
        <strain evidence="7">Ribe_18-Q3-R11-54_MAXAC.273</strain>
    </source>
</reference>
<dbReference type="Gene3D" id="1.10.1740.10">
    <property type="match status" value="1"/>
</dbReference>
<dbReference type="Pfam" id="PF08281">
    <property type="entry name" value="Sigma70_r4_2"/>
    <property type="match status" value="1"/>
</dbReference>